<keyword evidence="4" id="KW-1134">Transmembrane beta strand</keyword>
<dbReference type="InterPro" id="IPR000531">
    <property type="entry name" value="Beta-barrel_TonB"/>
</dbReference>
<feature type="signal peptide" evidence="11">
    <location>
        <begin position="1"/>
        <end position="22"/>
    </location>
</feature>
<dbReference type="PANTHER" id="PTHR30069">
    <property type="entry name" value="TONB-DEPENDENT OUTER MEMBRANE RECEPTOR"/>
    <property type="match status" value="1"/>
</dbReference>
<accession>A0AAX2J4D2</accession>
<dbReference type="GO" id="GO:0009279">
    <property type="term" value="C:cell outer membrane"/>
    <property type="evidence" value="ECO:0007669"/>
    <property type="project" value="UniProtKB-SubCell"/>
</dbReference>
<keyword evidence="5" id="KW-0812">Transmembrane</keyword>
<dbReference type="GeneID" id="93262152"/>
<evidence type="ECO:0000256" key="9">
    <source>
        <dbReference type="ARBA" id="ARBA00023237"/>
    </source>
</evidence>
<evidence type="ECO:0000313" key="14">
    <source>
        <dbReference type="EMBL" id="SQH24652.1"/>
    </source>
</evidence>
<keyword evidence="8 14" id="KW-0675">Receptor</keyword>
<evidence type="ECO:0000259" key="12">
    <source>
        <dbReference type="Pfam" id="PF00593"/>
    </source>
</evidence>
<dbReference type="GO" id="GO:0044718">
    <property type="term" value="P:siderophore transmembrane transport"/>
    <property type="evidence" value="ECO:0007669"/>
    <property type="project" value="TreeGrafter"/>
</dbReference>
<proteinExistence type="inferred from homology"/>
<dbReference type="InterPro" id="IPR036942">
    <property type="entry name" value="Beta-barrel_TonB_sf"/>
</dbReference>
<dbReference type="SUPFAM" id="SSF56935">
    <property type="entry name" value="Porins"/>
    <property type="match status" value="1"/>
</dbReference>
<feature type="domain" description="TonB-dependent receptor-like beta-barrel" evidence="12">
    <location>
        <begin position="347"/>
        <end position="768"/>
    </location>
</feature>
<organism evidence="14 15">
    <name type="scientific">Kingella kingae</name>
    <dbReference type="NCBI Taxonomy" id="504"/>
    <lineage>
        <taxon>Bacteria</taxon>
        <taxon>Pseudomonadati</taxon>
        <taxon>Pseudomonadota</taxon>
        <taxon>Betaproteobacteria</taxon>
        <taxon>Neisseriales</taxon>
        <taxon>Neisseriaceae</taxon>
        <taxon>Kingella</taxon>
    </lineage>
</organism>
<dbReference type="InterPro" id="IPR039426">
    <property type="entry name" value="TonB-dep_rcpt-like"/>
</dbReference>
<evidence type="ECO:0000259" key="13">
    <source>
        <dbReference type="Pfam" id="PF07715"/>
    </source>
</evidence>
<reference evidence="14 15" key="1">
    <citation type="submission" date="2018-06" db="EMBL/GenBank/DDBJ databases">
        <authorList>
            <consortium name="Pathogen Informatics"/>
            <person name="Doyle S."/>
        </authorList>
    </citation>
    <scope>NUCLEOTIDE SEQUENCE [LARGE SCALE GENOMIC DNA]</scope>
    <source>
        <strain evidence="14 15">NCTC10529</strain>
    </source>
</reference>
<feature type="domain" description="TonB-dependent receptor plug" evidence="13">
    <location>
        <begin position="48"/>
        <end position="148"/>
    </location>
</feature>
<sequence>MKSNKWNLKPIWLMLIALPAWADNVQDLPNTTVSGKRLPISGSQLDSGSKATLDAATLQTTRAPSLGQTLERISGVHNSSFGANNGLPQIRSLTGSRVYISENGLGIADMAAMSGNMPTAVEPFLADKISVQKSSAAVLYGGNAVGGAVTVETGLIPNQLPEQPIGGKVEISGGYNTPHSELFRLDGTAGNVAWHIDGANSQISGYKIPSYNKMAACRDGTAIMGDHSLELSCQAFPQYEEFFNKAHFAYVDNRYLQKGKDFLDDWGLGLGDVYKEKKPNWFDNSMWIKNPLYDPNETEGYGKRLTELIQKSPDVKGKMPNSHAHRQSASAGISYIGERGYIGMGISRYRHVYGVPGYVATLSSAGDELRTAPVNIDTTQTRWQIDAQYHPATPWLDNIRAQFAYTNAQNKELLGEHLANSLNSHIRQARLEANIHPTDWWKGTLGLDWRNRSTNGQGKDRYLPNTRTQEYGLFALQKFSAGQWSGDIGARYGKVHQQAFLQDYTPSRGLTEGYIKQHNNKTFQLRSYQANLTWQPALFWQTGIRWTHSQRAPDVNELFASNRHHAILANEHGDPRLKPETAKTWEWHNQFNIGNSQINVNHYQTQFHDYLYLGSSGTTKDGHMPYKEWRQGDTKISGWEVDWQHQFDLASYGKLQTRVFADWVKNRAVSCGSDNPAHADFGKYVRCKNDGAYMPKLPTTRYGVGLTWQKNAWNIATSLTHYRPQKHLGRNVNPEPDLGGYTLWDLYASYTHHIAQSELEWFVDARNLSNTEARPHNSTLKYLTPLAGRSVRVGLKMSF</sequence>
<dbReference type="InterPro" id="IPR037066">
    <property type="entry name" value="Plug_dom_sf"/>
</dbReference>
<dbReference type="AlphaFoldDB" id="A0AAX2J4D2"/>
<evidence type="ECO:0000256" key="8">
    <source>
        <dbReference type="ARBA" id="ARBA00023170"/>
    </source>
</evidence>
<keyword evidence="9" id="KW-0998">Cell outer membrane</keyword>
<dbReference type="Pfam" id="PF00593">
    <property type="entry name" value="TonB_dep_Rec_b-barrel"/>
    <property type="match status" value="1"/>
</dbReference>
<evidence type="ECO:0000256" key="7">
    <source>
        <dbReference type="ARBA" id="ARBA00023136"/>
    </source>
</evidence>
<dbReference type="InterPro" id="IPR012910">
    <property type="entry name" value="Plug_dom"/>
</dbReference>
<keyword evidence="11" id="KW-0732">Signal</keyword>
<comment type="subcellular location">
    <subcellularLocation>
        <location evidence="1">Cell outer membrane</location>
        <topology evidence="1">Multi-pass membrane protein</topology>
    </subcellularLocation>
</comment>
<evidence type="ECO:0000256" key="11">
    <source>
        <dbReference type="SAM" id="SignalP"/>
    </source>
</evidence>
<protein>
    <submittedName>
        <fullName evidence="14">Probable TonB-dependent receptor NMB0964</fullName>
    </submittedName>
</protein>
<dbReference type="Pfam" id="PF07715">
    <property type="entry name" value="Plug"/>
    <property type="match status" value="1"/>
</dbReference>
<evidence type="ECO:0000313" key="15">
    <source>
        <dbReference type="Proteomes" id="UP000248598"/>
    </source>
</evidence>
<keyword evidence="3" id="KW-0813">Transport</keyword>
<dbReference type="Proteomes" id="UP000248598">
    <property type="component" value="Chromosome 1"/>
</dbReference>
<feature type="chain" id="PRO_5043421452" evidence="11">
    <location>
        <begin position="23"/>
        <end position="799"/>
    </location>
</feature>
<evidence type="ECO:0000256" key="10">
    <source>
        <dbReference type="RuleBase" id="RU003357"/>
    </source>
</evidence>
<keyword evidence="7 10" id="KW-0472">Membrane</keyword>
<evidence type="ECO:0000256" key="4">
    <source>
        <dbReference type="ARBA" id="ARBA00022452"/>
    </source>
</evidence>
<evidence type="ECO:0000256" key="3">
    <source>
        <dbReference type="ARBA" id="ARBA00022448"/>
    </source>
</evidence>
<name>A0AAX2J4D2_KINKI</name>
<evidence type="ECO:0000256" key="5">
    <source>
        <dbReference type="ARBA" id="ARBA00022692"/>
    </source>
</evidence>
<evidence type="ECO:0000256" key="1">
    <source>
        <dbReference type="ARBA" id="ARBA00004571"/>
    </source>
</evidence>
<dbReference type="RefSeq" id="WP_019389527.1">
    <property type="nucleotide sequence ID" value="NZ_CP091518.1"/>
</dbReference>
<gene>
    <name evidence="14" type="ORF">NCTC10529_00843</name>
</gene>
<dbReference type="PANTHER" id="PTHR30069:SF40">
    <property type="entry name" value="TONB-DEPENDENT RECEPTOR NMB0964-RELATED"/>
    <property type="match status" value="1"/>
</dbReference>
<dbReference type="GO" id="GO:0015344">
    <property type="term" value="F:siderophore uptake transmembrane transporter activity"/>
    <property type="evidence" value="ECO:0007669"/>
    <property type="project" value="TreeGrafter"/>
</dbReference>
<dbReference type="EMBL" id="LS483426">
    <property type="protein sequence ID" value="SQH24652.1"/>
    <property type="molecule type" value="Genomic_DNA"/>
</dbReference>
<comment type="similarity">
    <text evidence="2 10">Belongs to the TonB-dependent receptor family.</text>
</comment>
<evidence type="ECO:0000256" key="2">
    <source>
        <dbReference type="ARBA" id="ARBA00009810"/>
    </source>
</evidence>
<evidence type="ECO:0000256" key="6">
    <source>
        <dbReference type="ARBA" id="ARBA00023077"/>
    </source>
</evidence>
<dbReference type="Gene3D" id="2.40.170.20">
    <property type="entry name" value="TonB-dependent receptor, beta-barrel domain"/>
    <property type="match status" value="1"/>
</dbReference>
<dbReference type="Gene3D" id="2.170.130.10">
    <property type="entry name" value="TonB-dependent receptor, plug domain"/>
    <property type="match status" value="1"/>
</dbReference>
<keyword evidence="6 10" id="KW-0798">TonB box</keyword>